<evidence type="ECO:0000313" key="2">
    <source>
        <dbReference type="Proteomes" id="UP001161422"/>
    </source>
</evidence>
<dbReference type="PANTHER" id="PTHR48100">
    <property type="entry name" value="BROAD-SPECIFICITY PHOSPHATASE YOR283W-RELATED"/>
    <property type="match status" value="1"/>
</dbReference>
<sequence length="161" mass="17887">MKSLLLALGLIVFLPCQVLAADIYLVRHAEKQLDVKDPELTAQGQQRALALAELLRQKPVERIMSSDYRRTRQTAAPLAEQLGQTVEIYNAKDLQALANTLRERAVTTVVVGHSNTTPELALLLGAPDFGEIEEKSEYDRLYVIPLDNPQQAELLRFGAGH</sequence>
<proteinExistence type="predicted"/>
<name>A0AA37RWP2_9GAMM</name>
<organism evidence="1 2">
    <name type="scientific">Paraferrimonas sedimenticola</name>
    <dbReference type="NCBI Taxonomy" id="375674"/>
    <lineage>
        <taxon>Bacteria</taxon>
        <taxon>Pseudomonadati</taxon>
        <taxon>Pseudomonadota</taxon>
        <taxon>Gammaproteobacteria</taxon>
        <taxon>Alteromonadales</taxon>
        <taxon>Ferrimonadaceae</taxon>
        <taxon>Paraferrimonas</taxon>
    </lineage>
</organism>
<comment type="caution">
    <text evidence="1">The sequence shown here is derived from an EMBL/GenBank/DDBJ whole genome shotgun (WGS) entry which is preliminary data.</text>
</comment>
<keyword evidence="2" id="KW-1185">Reference proteome</keyword>
<dbReference type="RefSeq" id="WP_095504395.1">
    <property type="nucleotide sequence ID" value="NZ_BSNC01000005.1"/>
</dbReference>
<dbReference type="InterPro" id="IPR013078">
    <property type="entry name" value="His_Pase_superF_clade-1"/>
</dbReference>
<gene>
    <name evidence="1" type="ORF">GCM10007895_24060</name>
</gene>
<reference evidence="1" key="2">
    <citation type="submission" date="2023-01" db="EMBL/GenBank/DDBJ databases">
        <title>Draft genome sequence of Paraferrimonas sedimenticola strain NBRC 101628.</title>
        <authorList>
            <person name="Sun Q."/>
            <person name="Mori K."/>
        </authorList>
    </citation>
    <scope>NUCLEOTIDE SEQUENCE</scope>
    <source>
        <strain evidence="1">NBRC 101628</strain>
    </source>
</reference>
<protein>
    <submittedName>
        <fullName evidence="1">Phosphoglycerate mutase</fullName>
    </submittedName>
</protein>
<dbReference type="PANTHER" id="PTHR48100:SF1">
    <property type="entry name" value="HISTIDINE PHOSPHATASE FAMILY PROTEIN-RELATED"/>
    <property type="match status" value="1"/>
</dbReference>
<accession>A0AA37RWP2</accession>
<dbReference type="GO" id="GO:0016791">
    <property type="term" value="F:phosphatase activity"/>
    <property type="evidence" value="ECO:0007669"/>
    <property type="project" value="TreeGrafter"/>
</dbReference>
<dbReference type="InterPro" id="IPR029033">
    <property type="entry name" value="His_PPase_superfam"/>
</dbReference>
<dbReference type="EMBL" id="BSNC01000005">
    <property type="protein sequence ID" value="GLP97100.1"/>
    <property type="molecule type" value="Genomic_DNA"/>
</dbReference>
<dbReference type="Pfam" id="PF00300">
    <property type="entry name" value="His_Phos_1"/>
    <property type="match status" value="1"/>
</dbReference>
<dbReference type="SMART" id="SM00855">
    <property type="entry name" value="PGAM"/>
    <property type="match status" value="1"/>
</dbReference>
<dbReference type="AlphaFoldDB" id="A0AA37RWP2"/>
<dbReference type="CDD" id="cd07067">
    <property type="entry name" value="HP_PGM_like"/>
    <property type="match status" value="1"/>
</dbReference>
<evidence type="ECO:0000313" key="1">
    <source>
        <dbReference type="EMBL" id="GLP97100.1"/>
    </source>
</evidence>
<dbReference type="GO" id="GO:0005737">
    <property type="term" value="C:cytoplasm"/>
    <property type="evidence" value="ECO:0007669"/>
    <property type="project" value="TreeGrafter"/>
</dbReference>
<dbReference type="SUPFAM" id="SSF53254">
    <property type="entry name" value="Phosphoglycerate mutase-like"/>
    <property type="match status" value="1"/>
</dbReference>
<reference evidence="1" key="1">
    <citation type="journal article" date="2014" name="Int. J. Syst. Evol. Microbiol.">
        <title>Complete genome sequence of Corynebacterium casei LMG S-19264T (=DSM 44701T), isolated from a smear-ripened cheese.</title>
        <authorList>
            <consortium name="US DOE Joint Genome Institute (JGI-PGF)"/>
            <person name="Walter F."/>
            <person name="Albersmeier A."/>
            <person name="Kalinowski J."/>
            <person name="Ruckert C."/>
        </authorList>
    </citation>
    <scope>NUCLEOTIDE SEQUENCE</scope>
    <source>
        <strain evidence="1">NBRC 101628</strain>
    </source>
</reference>
<dbReference type="InterPro" id="IPR050275">
    <property type="entry name" value="PGM_Phosphatase"/>
</dbReference>
<dbReference type="Gene3D" id="3.40.50.1240">
    <property type="entry name" value="Phosphoglycerate mutase-like"/>
    <property type="match status" value="1"/>
</dbReference>
<dbReference type="Proteomes" id="UP001161422">
    <property type="component" value="Unassembled WGS sequence"/>
</dbReference>